<organism evidence="1 2">
    <name type="scientific">Ameca splendens</name>
    <dbReference type="NCBI Taxonomy" id="208324"/>
    <lineage>
        <taxon>Eukaryota</taxon>
        <taxon>Metazoa</taxon>
        <taxon>Chordata</taxon>
        <taxon>Craniata</taxon>
        <taxon>Vertebrata</taxon>
        <taxon>Euteleostomi</taxon>
        <taxon>Actinopterygii</taxon>
        <taxon>Neopterygii</taxon>
        <taxon>Teleostei</taxon>
        <taxon>Neoteleostei</taxon>
        <taxon>Acanthomorphata</taxon>
        <taxon>Ovalentaria</taxon>
        <taxon>Atherinomorphae</taxon>
        <taxon>Cyprinodontiformes</taxon>
        <taxon>Goodeidae</taxon>
        <taxon>Ameca</taxon>
    </lineage>
</organism>
<name>A0ABV0Z6X7_9TELE</name>
<evidence type="ECO:0000313" key="1">
    <source>
        <dbReference type="EMBL" id="MEQ2301627.1"/>
    </source>
</evidence>
<keyword evidence="2" id="KW-1185">Reference proteome</keyword>
<evidence type="ECO:0000313" key="2">
    <source>
        <dbReference type="Proteomes" id="UP001469553"/>
    </source>
</evidence>
<proteinExistence type="predicted"/>
<comment type="caution">
    <text evidence="1">The sequence shown here is derived from an EMBL/GenBank/DDBJ whole genome shotgun (WGS) entry which is preliminary data.</text>
</comment>
<protein>
    <submittedName>
        <fullName evidence="1">Uncharacterized protein</fullName>
    </submittedName>
</protein>
<sequence>MGTTTPVCQSRGTVLEPHAMLKKRVSHNIQRLEVLRANLIHPGGLATMELFNHFGDLAWVTKASNSESPVSVSTREGITAGFRRSSKYSFHRPIISPVEVSSSPS</sequence>
<dbReference type="EMBL" id="JAHRIP010053811">
    <property type="protein sequence ID" value="MEQ2301627.1"/>
    <property type="molecule type" value="Genomic_DNA"/>
</dbReference>
<accession>A0ABV0Z6X7</accession>
<reference evidence="1 2" key="1">
    <citation type="submission" date="2021-06" db="EMBL/GenBank/DDBJ databases">
        <authorList>
            <person name="Palmer J.M."/>
        </authorList>
    </citation>
    <scope>NUCLEOTIDE SEQUENCE [LARGE SCALE GENOMIC DNA]</scope>
    <source>
        <strain evidence="1 2">AS_MEX2019</strain>
        <tissue evidence="1">Muscle</tissue>
    </source>
</reference>
<dbReference type="Proteomes" id="UP001469553">
    <property type="component" value="Unassembled WGS sequence"/>
</dbReference>
<gene>
    <name evidence="1" type="ORF">AMECASPLE_038070</name>
</gene>